<feature type="compositionally biased region" description="Basic and acidic residues" evidence="1">
    <location>
        <begin position="910"/>
        <end position="919"/>
    </location>
</feature>
<keyword evidence="2" id="KW-0812">Transmembrane</keyword>
<keyword evidence="4" id="KW-1185">Reference proteome</keyword>
<proteinExistence type="predicted"/>
<keyword evidence="2" id="KW-1133">Transmembrane helix</keyword>
<feature type="compositionally biased region" description="Polar residues" evidence="1">
    <location>
        <begin position="1099"/>
        <end position="1121"/>
    </location>
</feature>
<feature type="region of interest" description="Disordered" evidence="1">
    <location>
        <begin position="233"/>
        <end position="341"/>
    </location>
</feature>
<feature type="compositionally biased region" description="Polar residues" evidence="1">
    <location>
        <begin position="1158"/>
        <end position="1168"/>
    </location>
</feature>
<feature type="compositionally biased region" description="Low complexity" evidence="1">
    <location>
        <begin position="949"/>
        <end position="961"/>
    </location>
</feature>
<feature type="region of interest" description="Disordered" evidence="1">
    <location>
        <begin position="909"/>
        <end position="929"/>
    </location>
</feature>
<name>A0A8K0JGS9_9TREE</name>
<dbReference type="Proteomes" id="UP000812966">
    <property type="component" value="Unassembled WGS sequence"/>
</dbReference>
<feature type="transmembrane region" description="Helical" evidence="2">
    <location>
        <begin position="1405"/>
        <end position="1425"/>
    </location>
</feature>
<feature type="compositionally biased region" description="Basic and acidic residues" evidence="1">
    <location>
        <begin position="89"/>
        <end position="99"/>
    </location>
</feature>
<evidence type="ECO:0000256" key="1">
    <source>
        <dbReference type="SAM" id="MobiDB-lite"/>
    </source>
</evidence>
<feature type="compositionally biased region" description="Polar residues" evidence="1">
    <location>
        <begin position="251"/>
        <end position="264"/>
    </location>
</feature>
<feature type="compositionally biased region" description="Low complexity" evidence="1">
    <location>
        <begin position="284"/>
        <end position="306"/>
    </location>
</feature>
<feature type="compositionally biased region" description="Basic and acidic residues" evidence="1">
    <location>
        <begin position="371"/>
        <end position="389"/>
    </location>
</feature>
<feature type="compositionally biased region" description="Low complexity" evidence="1">
    <location>
        <begin position="668"/>
        <end position="686"/>
    </location>
</feature>
<feature type="region of interest" description="Disordered" evidence="1">
    <location>
        <begin position="371"/>
        <end position="393"/>
    </location>
</feature>
<feature type="compositionally biased region" description="Low complexity" evidence="1">
    <location>
        <begin position="592"/>
        <end position="608"/>
    </location>
</feature>
<feature type="transmembrane region" description="Helical" evidence="2">
    <location>
        <begin position="1327"/>
        <end position="1347"/>
    </location>
</feature>
<feature type="compositionally biased region" description="Basic and acidic residues" evidence="1">
    <location>
        <begin position="106"/>
        <end position="117"/>
    </location>
</feature>
<feature type="region of interest" description="Disordered" evidence="1">
    <location>
        <begin position="585"/>
        <end position="707"/>
    </location>
</feature>
<reference evidence="3" key="1">
    <citation type="submission" date="2020-04" db="EMBL/GenBank/DDBJ databases">
        <title>Analysis of mating type loci in Filobasidium floriforme.</title>
        <authorList>
            <person name="Nowrousian M."/>
        </authorList>
    </citation>
    <scope>NUCLEOTIDE SEQUENCE</scope>
    <source>
        <strain evidence="3">CBS 6242</strain>
    </source>
</reference>
<feature type="compositionally biased region" description="Low complexity" evidence="1">
    <location>
        <begin position="1272"/>
        <end position="1282"/>
    </location>
</feature>
<protein>
    <submittedName>
        <fullName evidence="3">Uncharacterized protein</fullName>
    </submittedName>
</protein>
<accession>A0A8K0JGS9</accession>
<keyword evidence="2" id="KW-0472">Membrane</keyword>
<organism evidence="3 4">
    <name type="scientific">Filobasidium floriforme</name>
    <dbReference type="NCBI Taxonomy" id="5210"/>
    <lineage>
        <taxon>Eukaryota</taxon>
        <taxon>Fungi</taxon>
        <taxon>Dikarya</taxon>
        <taxon>Basidiomycota</taxon>
        <taxon>Agaricomycotina</taxon>
        <taxon>Tremellomycetes</taxon>
        <taxon>Filobasidiales</taxon>
        <taxon>Filobasidiaceae</taxon>
        <taxon>Filobasidium</taxon>
    </lineage>
</organism>
<feature type="compositionally biased region" description="Low complexity" evidence="1">
    <location>
        <begin position="626"/>
        <end position="644"/>
    </location>
</feature>
<feature type="compositionally biased region" description="Basic and acidic residues" evidence="1">
    <location>
        <begin position="995"/>
        <end position="1007"/>
    </location>
</feature>
<evidence type="ECO:0000313" key="3">
    <source>
        <dbReference type="EMBL" id="KAG7529368.1"/>
    </source>
</evidence>
<feature type="region of interest" description="Disordered" evidence="1">
    <location>
        <begin position="431"/>
        <end position="462"/>
    </location>
</feature>
<gene>
    <name evidence="3" type="ORF">FFLO_05720</name>
</gene>
<feature type="region of interest" description="Disordered" evidence="1">
    <location>
        <begin position="1"/>
        <end position="150"/>
    </location>
</feature>
<feature type="region of interest" description="Disordered" evidence="1">
    <location>
        <begin position="1256"/>
        <end position="1295"/>
    </location>
</feature>
<feature type="region of interest" description="Disordered" evidence="1">
    <location>
        <begin position="485"/>
        <end position="544"/>
    </location>
</feature>
<feature type="compositionally biased region" description="Low complexity" evidence="1">
    <location>
        <begin position="511"/>
        <end position="526"/>
    </location>
</feature>
<feature type="region of interest" description="Disordered" evidence="1">
    <location>
        <begin position="724"/>
        <end position="763"/>
    </location>
</feature>
<feature type="region of interest" description="Disordered" evidence="1">
    <location>
        <begin position="856"/>
        <end position="888"/>
    </location>
</feature>
<sequence>MTSRTRHPLSLPPPPQPKPLATPPTSPEMSPAAFGTFPRHYQPQPQPGIVLQPKISPSKRILRRKKSGLGSTVRTKKSSKEPFPSTLPEGKENQDDKSGLRRKRSTGVEEREKERTGRFASRLRSVRSVPLLNSRTDKDKDNENVGTRDLFGGRANVRDMHRRDSGKVMEMTMGESEVLSEESHIGRYGLKSMNLEESHPLARYPTSQASASSTNMVEFGYLPSSAELDGGFGSISSRGGGADRKDPAGWQYSSISTGTASNFASLSSSSKGQGKGFSRERSETVTTFGGATSTSGSGSPRSMTTTIRNDLRDETTPRAWTGRRRSSEASEAGYVFGRTPGTGSTVRAAGLGIESNKEDVYRRSRDLQRVISGHDEKEEEGPRQTIQDDRGDEESIEEIRDTEEMQQRFLQRHSQDFAHLHSQALASMFQPSEPRSLASAASMLTETSPTLPFDPRETEDERQRRIIEEARREGREKRRSWMLSKAGLMNGPMSPTTTFYGPAPTHSRNASSISSSILSPGAGLASPRLGEMTPRAHQRQTSLRGGIRPLSLVISQENARARESAGSIVLGPPLVTSPVSVVLEEEEKSDVVGEMTRSESTSTSFSMSAGHENEPYISHAKHWSGHRQGSIHSSGSGSQGSLSRAVSIKSHRRTMSPAQQALPPHLRSFSASSATMTNSSMSSLGAVVGGGSESSCSSGEHIGGPRVLSSDAFNFRMSVNAPAPRAESRMTNSTYAMGSFRTESRLTMRGPTPDGEQAEDRESRIQRRRARAFLVAGLKLESKAASASSQVVAEQDETDEWPMSPSEGKKDRRAGVVVENKLDLDNMEVMSASAPVERKRYSVMRREKQDDVPTLRRAGTPLFPFYSKPSEAQSEDSVSPDILPPKGSPEITISVVEESGEIRPIPLSHEPVHFPRDESENSLQDPSAWRAQSGEMIRELFWLPSTQGDVTDVPTTPTRPISRPPSPAVIHSDSAGASPGRERKTSWSNAARGWLRSETKTDPEAQVEKGFGPGRGGDLSNTLTSTRDDRPSTPAPEKKSWKRYLGGAKSKRRGSLPEAFRQDLLTPTLQAPPAAHVRRSTEPSSPAYCAAGSPPAFPSLNNRQLDSSPLSAASFSPQTPECLTRSPGMRIVLSSQTPRAQGMEQGDILLPTPGMSHGQMSRHQQQSEGAGGSPSRMDMTGELYGLGLGPVQAGSPWKGKGKATSMAEEETWQRNFAEQAVALVQMSNQAAAGSSKKAFGLGRRPDVGIHAKSTAAPFGDYLQPPPSATLRPSSPAYSNSSESETEHGQLKTRTRQAGCAVDVDNLPAYHDRSIVLKHERRILPAKLFFMLGFLLGPWVWLFGGWALSPAGQYLPSTHIPLGLGHRRDPRFSPQSPPQYKQRGIRAALPPMNRDRPEKWVKRNRLAAVASSAVFIPAMCVGFGYLGKLL</sequence>
<feature type="region of interest" description="Disordered" evidence="1">
    <location>
        <begin position="785"/>
        <end position="813"/>
    </location>
</feature>
<feature type="region of interest" description="Disordered" evidence="1">
    <location>
        <begin position="947"/>
        <end position="1175"/>
    </location>
</feature>
<comment type="caution">
    <text evidence="3">The sequence shown here is derived from an EMBL/GenBank/DDBJ whole genome shotgun (WGS) entry which is preliminary data.</text>
</comment>
<feature type="compositionally biased region" description="Basic and acidic residues" evidence="1">
    <location>
        <begin position="1026"/>
        <end position="1039"/>
    </location>
</feature>
<dbReference type="EMBL" id="JABELV010000153">
    <property type="protein sequence ID" value="KAG7529368.1"/>
    <property type="molecule type" value="Genomic_DNA"/>
</dbReference>
<evidence type="ECO:0000313" key="4">
    <source>
        <dbReference type="Proteomes" id="UP000812966"/>
    </source>
</evidence>
<evidence type="ECO:0000256" key="2">
    <source>
        <dbReference type="SAM" id="Phobius"/>
    </source>
</evidence>
<feature type="compositionally biased region" description="Pro residues" evidence="1">
    <location>
        <begin position="10"/>
        <end position="26"/>
    </location>
</feature>
<dbReference type="OrthoDB" id="2590513at2759"/>